<dbReference type="PANTHER" id="PTHR47843">
    <property type="entry name" value="BTB DOMAIN-CONTAINING PROTEIN-RELATED"/>
    <property type="match status" value="1"/>
</dbReference>
<comment type="caution">
    <text evidence="2">The sequence shown here is derived from an EMBL/GenBank/DDBJ whole genome shotgun (WGS) entry which is preliminary data.</text>
</comment>
<accession>A0ABR3SI80</accession>
<dbReference type="Gene3D" id="3.30.710.10">
    <property type="entry name" value="Potassium Channel Kv1.1, Chain A"/>
    <property type="match status" value="1"/>
</dbReference>
<evidence type="ECO:0000313" key="2">
    <source>
        <dbReference type="EMBL" id="KAL1621283.1"/>
    </source>
</evidence>
<sequence length="252" mass="29243">MITMSQATVTVRIGKSPTKDFLFFKELLCSLIPFFRNAFSGDFNEAKTSIMHIDDVDAQLFGEVFHWIYTRDFTRLEILADGGCNNAWDHGVNLYALADRLDIPKLRIDILTTLHVNSNPCLLDISDIQDILSKYPKSSTISRYITDLVVPPMPHQCRHEYDLPVSEADIQETIDGLPRWFLAKVMVCYYMKRHNDLHEFVEHERRVHDHSRPTEGNMSGMLLRGKRNLDEIRKMMEKYEAGKENDDDDDSE</sequence>
<dbReference type="CDD" id="cd18186">
    <property type="entry name" value="BTB_POZ_ZBTB_KLHL-like"/>
    <property type="match status" value="1"/>
</dbReference>
<evidence type="ECO:0000259" key="1">
    <source>
        <dbReference type="PROSITE" id="PS50097"/>
    </source>
</evidence>
<dbReference type="Proteomes" id="UP001521116">
    <property type="component" value="Unassembled WGS sequence"/>
</dbReference>
<dbReference type="PROSITE" id="PS50097">
    <property type="entry name" value="BTB"/>
    <property type="match status" value="1"/>
</dbReference>
<dbReference type="InterPro" id="IPR000210">
    <property type="entry name" value="BTB/POZ_dom"/>
</dbReference>
<reference evidence="2 3" key="1">
    <citation type="submission" date="2024-02" db="EMBL/GenBank/DDBJ databases">
        <title>De novo assembly and annotation of 12 fungi associated with fruit tree decline syndrome in Ontario, Canada.</title>
        <authorList>
            <person name="Sulman M."/>
            <person name="Ellouze W."/>
            <person name="Ilyukhin E."/>
        </authorList>
    </citation>
    <scope>NUCLEOTIDE SEQUENCE [LARGE SCALE GENOMIC DNA]</scope>
    <source>
        <strain evidence="2 3">M1-105</strain>
    </source>
</reference>
<name>A0ABR3SI80_9PEZI</name>
<dbReference type="SUPFAM" id="SSF54695">
    <property type="entry name" value="POZ domain"/>
    <property type="match status" value="1"/>
</dbReference>
<proteinExistence type="predicted"/>
<dbReference type="PANTHER" id="PTHR47843:SF2">
    <property type="entry name" value="BTB DOMAIN-CONTAINING PROTEIN"/>
    <property type="match status" value="1"/>
</dbReference>
<protein>
    <recommendedName>
        <fullName evidence="1">BTB domain-containing protein</fullName>
    </recommendedName>
</protein>
<evidence type="ECO:0000313" key="3">
    <source>
        <dbReference type="Proteomes" id="UP001521116"/>
    </source>
</evidence>
<dbReference type="InterPro" id="IPR011333">
    <property type="entry name" value="SKP1/BTB/POZ_sf"/>
</dbReference>
<dbReference type="Pfam" id="PF00651">
    <property type="entry name" value="BTB"/>
    <property type="match status" value="1"/>
</dbReference>
<dbReference type="SMART" id="SM00225">
    <property type="entry name" value="BTB"/>
    <property type="match status" value="1"/>
</dbReference>
<dbReference type="EMBL" id="JAJVDC020000154">
    <property type="protein sequence ID" value="KAL1621283.1"/>
    <property type="molecule type" value="Genomic_DNA"/>
</dbReference>
<feature type="domain" description="BTB" evidence="1">
    <location>
        <begin position="7"/>
        <end position="77"/>
    </location>
</feature>
<keyword evidence="3" id="KW-1185">Reference proteome</keyword>
<gene>
    <name evidence="2" type="ORF">SLS56_009277</name>
</gene>
<organism evidence="2 3">
    <name type="scientific">Neofusicoccum ribis</name>
    <dbReference type="NCBI Taxonomy" id="45134"/>
    <lineage>
        <taxon>Eukaryota</taxon>
        <taxon>Fungi</taxon>
        <taxon>Dikarya</taxon>
        <taxon>Ascomycota</taxon>
        <taxon>Pezizomycotina</taxon>
        <taxon>Dothideomycetes</taxon>
        <taxon>Dothideomycetes incertae sedis</taxon>
        <taxon>Botryosphaeriales</taxon>
        <taxon>Botryosphaeriaceae</taxon>
        <taxon>Neofusicoccum</taxon>
    </lineage>
</organism>